<evidence type="ECO:0000313" key="2">
    <source>
        <dbReference type="EMBL" id="KOO23250.1"/>
    </source>
</evidence>
<evidence type="ECO:0000313" key="3">
    <source>
        <dbReference type="Proteomes" id="UP000037460"/>
    </source>
</evidence>
<feature type="compositionally biased region" description="Basic residues" evidence="1">
    <location>
        <begin position="473"/>
        <end position="482"/>
    </location>
</feature>
<name>A0A0M0J9S4_9EUKA</name>
<comment type="caution">
    <text evidence="2">The sequence shown here is derived from an EMBL/GenBank/DDBJ whole genome shotgun (WGS) entry which is preliminary data.</text>
</comment>
<feature type="compositionally biased region" description="Basic and acidic residues" evidence="1">
    <location>
        <begin position="316"/>
        <end position="331"/>
    </location>
</feature>
<feature type="region of interest" description="Disordered" evidence="1">
    <location>
        <begin position="145"/>
        <end position="171"/>
    </location>
</feature>
<organism evidence="2 3">
    <name type="scientific">Chrysochromulina tobinii</name>
    <dbReference type="NCBI Taxonomy" id="1460289"/>
    <lineage>
        <taxon>Eukaryota</taxon>
        <taxon>Haptista</taxon>
        <taxon>Haptophyta</taxon>
        <taxon>Prymnesiophyceae</taxon>
        <taxon>Prymnesiales</taxon>
        <taxon>Chrysochromulinaceae</taxon>
        <taxon>Chrysochromulina</taxon>
    </lineage>
</organism>
<protein>
    <submittedName>
        <fullName evidence="2">Uncharacterized protein</fullName>
    </submittedName>
</protein>
<feature type="region of interest" description="Disordered" evidence="1">
    <location>
        <begin position="1"/>
        <end position="26"/>
    </location>
</feature>
<feature type="region of interest" description="Disordered" evidence="1">
    <location>
        <begin position="404"/>
        <end position="441"/>
    </location>
</feature>
<sequence>MGACSSKKSADAATDTKPIPASGEEVATVPPTKIAIGLSDEKLKSKPQDVRIDVKTWPSEAPTAADLAEADAVAIRVIALALTMRKAEVAKDAKAVAAPCPKSAAQAVKPMDPKLTVLVNDFAKQSGVPHMREALCAALAAHGAMEPPRAGSPSSSEYSRFPKKTHERSPQHFVPVSKAQERFWGSPQASLANVAGSRLTKNEAGLGSAFKNLEQDLSEIVSEIVIVPNVHSSKPAVPTLDLSKCPERVLDLDKLGSRTSPSPDSDATVAVQERWLQAHTAAALAVDDEDVVDLHEFRDVELDYHAAARLQAVARGRSDRRNLAKADKAGSKVEPPVSSTKRTPHDSEPSSLVASEPATPTFSVSDSEPPSPLLLANVPEPGLLHVVATGATGAMSGAFKWEKAAANATEETPSGREKRRRNRESREGAESTSPQPPPEENEWLAAHFQLTKSMSAKQEPKLKGVIAEVVKQKGGKRGKKGNKGGANKDLSPLSSGMEKLKCGRASLRSELMDQVLSVQ</sequence>
<feature type="region of interest" description="Disordered" evidence="1">
    <location>
        <begin position="470"/>
        <end position="497"/>
    </location>
</feature>
<feature type="region of interest" description="Disordered" evidence="1">
    <location>
        <begin position="316"/>
        <end position="376"/>
    </location>
</feature>
<proteinExistence type="predicted"/>
<keyword evidence="3" id="KW-1185">Reference proteome</keyword>
<dbReference type="AlphaFoldDB" id="A0A0M0J9S4"/>
<gene>
    <name evidence="2" type="ORF">Ctob_000848</name>
</gene>
<dbReference type="PROSITE" id="PS50096">
    <property type="entry name" value="IQ"/>
    <property type="match status" value="1"/>
</dbReference>
<dbReference type="EMBL" id="JWZX01003208">
    <property type="protein sequence ID" value="KOO23250.1"/>
    <property type="molecule type" value="Genomic_DNA"/>
</dbReference>
<evidence type="ECO:0000256" key="1">
    <source>
        <dbReference type="SAM" id="MobiDB-lite"/>
    </source>
</evidence>
<feature type="compositionally biased region" description="Polar residues" evidence="1">
    <location>
        <begin position="349"/>
        <end position="368"/>
    </location>
</feature>
<reference evidence="3" key="1">
    <citation type="journal article" date="2015" name="PLoS Genet.">
        <title>Genome Sequence and Transcriptome Analyses of Chrysochromulina tobin: Metabolic Tools for Enhanced Algal Fitness in the Prominent Order Prymnesiales (Haptophyceae).</title>
        <authorList>
            <person name="Hovde B.T."/>
            <person name="Deodato C.R."/>
            <person name="Hunsperger H.M."/>
            <person name="Ryken S.A."/>
            <person name="Yost W."/>
            <person name="Jha R.K."/>
            <person name="Patterson J."/>
            <person name="Monnat R.J. Jr."/>
            <person name="Barlow S.B."/>
            <person name="Starkenburg S.R."/>
            <person name="Cattolico R.A."/>
        </authorList>
    </citation>
    <scope>NUCLEOTIDE SEQUENCE</scope>
    <source>
        <strain evidence="3">CCMP291</strain>
    </source>
</reference>
<accession>A0A0M0J9S4</accession>
<dbReference type="Proteomes" id="UP000037460">
    <property type="component" value="Unassembled WGS sequence"/>
</dbReference>